<evidence type="ECO:0000313" key="2">
    <source>
        <dbReference type="EMBL" id="KUJ08138.1"/>
    </source>
</evidence>
<protein>
    <recommendedName>
        <fullName evidence="1">Clr5 domain-containing protein</fullName>
    </recommendedName>
</protein>
<dbReference type="OrthoDB" id="5428966at2759"/>
<keyword evidence="3" id="KW-1185">Reference proteome</keyword>
<dbReference type="InterPro" id="IPR025676">
    <property type="entry name" value="Clr5_dom"/>
</dbReference>
<dbReference type="InParanoid" id="A0A132B6V1"/>
<gene>
    <name evidence="2" type="ORF">LY89DRAFT_742430</name>
</gene>
<sequence length="174" mass="20360">MEIHKVHIKDLYLGQNKTVDEVRYDMEMNHSFTASKTEIERQLRKWNFKKNSRHSLNTQLLKYVKVGLEEWKRLSKDTDVYFRGVKIPSPQIQKSAQRCFVSFTERNKCEYMPNTTSKPVLIIGQVPTLETPSGLVLITPSSEHYMACIKSKDLPWIYFQKQIDSLASSICLDR</sequence>
<evidence type="ECO:0000313" key="3">
    <source>
        <dbReference type="Proteomes" id="UP000070700"/>
    </source>
</evidence>
<dbReference type="Pfam" id="PF14420">
    <property type="entry name" value="Clr5"/>
    <property type="match status" value="1"/>
</dbReference>
<reference evidence="2 3" key="1">
    <citation type="submission" date="2015-10" db="EMBL/GenBank/DDBJ databases">
        <title>Full genome of DAOMC 229536 Phialocephala scopiformis, a fungal endophyte of spruce producing the potent anti-insectan compound rugulosin.</title>
        <authorList>
            <consortium name="DOE Joint Genome Institute"/>
            <person name="Walker A.K."/>
            <person name="Frasz S.L."/>
            <person name="Seifert K.A."/>
            <person name="Miller J.D."/>
            <person name="Mondo S.J."/>
            <person name="Labutti K."/>
            <person name="Lipzen A."/>
            <person name="Dockter R."/>
            <person name="Kennedy M."/>
            <person name="Grigoriev I.V."/>
            <person name="Spatafora J.W."/>
        </authorList>
    </citation>
    <scope>NUCLEOTIDE SEQUENCE [LARGE SCALE GENOMIC DNA]</scope>
    <source>
        <strain evidence="2 3">CBS 120377</strain>
    </source>
</reference>
<organism evidence="2 3">
    <name type="scientific">Mollisia scopiformis</name>
    <name type="common">Conifer needle endophyte fungus</name>
    <name type="synonym">Phialocephala scopiformis</name>
    <dbReference type="NCBI Taxonomy" id="149040"/>
    <lineage>
        <taxon>Eukaryota</taxon>
        <taxon>Fungi</taxon>
        <taxon>Dikarya</taxon>
        <taxon>Ascomycota</taxon>
        <taxon>Pezizomycotina</taxon>
        <taxon>Leotiomycetes</taxon>
        <taxon>Helotiales</taxon>
        <taxon>Mollisiaceae</taxon>
        <taxon>Mollisia</taxon>
    </lineage>
</organism>
<dbReference type="RefSeq" id="XP_018062493.1">
    <property type="nucleotide sequence ID" value="XM_018220822.1"/>
</dbReference>
<dbReference type="Proteomes" id="UP000070700">
    <property type="component" value="Unassembled WGS sequence"/>
</dbReference>
<dbReference type="GeneID" id="28830548"/>
<dbReference type="KEGG" id="psco:LY89DRAFT_742430"/>
<proteinExistence type="predicted"/>
<dbReference type="AlphaFoldDB" id="A0A132B6V1"/>
<dbReference type="PANTHER" id="PTHR38788">
    <property type="entry name" value="CLR5 DOMAIN-CONTAINING PROTEIN"/>
    <property type="match status" value="1"/>
</dbReference>
<evidence type="ECO:0000259" key="1">
    <source>
        <dbReference type="Pfam" id="PF14420"/>
    </source>
</evidence>
<feature type="domain" description="Clr5" evidence="1">
    <location>
        <begin position="2"/>
        <end position="50"/>
    </location>
</feature>
<accession>A0A132B6V1</accession>
<name>A0A132B6V1_MOLSC</name>
<dbReference type="PANTHER" id="PTHR38788:SF3">
    <property type="entry name" value="CLR5 DOMAIN-CONTAINING PROTEIN"/>
    <property type="match status" value="1"/>
</dbReference>
<dbReference type="EMBL" id="KQ947437">
    <property type="protein sequence ID" value="KUJ08138.1"/>
    <property type="molecule type" value="Genomic_DNA"/>
</dbReference>